<feature type="active site" evidence="5">
    <location>
        <position position="501"/>
    </location>
</feature>
<comment type="caution">
    <text evidence="7">The sequence shown here is derived from an EMBL/GenBank/DDBJ whole genome shotgun (WGS) entry which is preliminary data.</text>
</comment>
<feature type="region of interest" description="Disordered" evidence="6">
    <location>
        <begin position="144"/>
        <end position="167"/>
    </location>
</feature>
<evidence type="ECO:0000313" key="8">
    <source>
        <dbReference type="Proteomes" id="UP000019335"/>
    </source>
</evidence>
<dbReference type="GO" id="GO:0008033">
    <property type="term" value="P:tRNA processing"/>
    <property type="evidence" value="ECO:0007669"/>
    <property type="project" value="InterPro"/>
</dbReference>
<feature type="active site" description="Nucleophile" evidence="4">
    <location>
        <position position="501"/>
    </location>
</feature>
<dbReference type="PANTHER" id="PTHR11061:SF30">
    <property type="entry name" value="TRNA (URACIL(54)-C(5))-METHYLTRANSFERASE"/>
    <property type="match status" value="1"/>
</dbReference>
<dbReference type="InterPro" id="IPR029063">
    <property type="entry name" value="SAM-dependent_MTases_sf"/>
</dbReference>
<dbReference type="SUPFAM" id="SSF50249">
    <property type="entry name" value="Nucleic acid-binding proteins"/>
    <property type="match status" value="1"/>
</dbReference>
<keyword evidence="2 4" id="KW-0808">Transferase</keyword>
<keyword evidence="3 4" id="KW-0949">S-adenosyl-L-methionine</keyword>
<evidence type="ECO:0000256" key="4">
    <source>
        <dbReference type="PROSITE-ProRule" id="PRU01024"/>
    </source>
</evidence>
<reference evidence="7 8" key="1">
    <citation type="journal article" date="2014" name="Mol. Plant">
        <title>Chromosome Scale Genome Assembly and Transcriptome Profiling of Nannochloropsis gaditana in Nitrogen Depletion.</title>
        <authorList>
            <person name="Corteggiani Carpinelli E."/>
            <person name="Telatin A."/>
            <person name="Vitulo N."/>
            <person name="Forcato C."/>
            <person name="D'Angelo M."/>
            <person name="Schiavon R."/>
            <person name="Vezzi A."/>
            <person name="Giacometti G.M."/>
            <person name="Morosinotto T."/>
            <person name="Valle G."/>
        </authorList>
    </citation>
    <scope>NUCLEOTIDE SEQUENCE [LARGE SCALE GENOMIC DNA]</scope>
    <source>
        <strain evidence="7 8">B-31</strain>
    </source>
</reference>
<dbReference type="PROSITE" id="PS51687">
    <property type="entry name" value="SAM_MT_RNA_M5U"/>
    <property type="match status" value="1"/>
</dbReference>
<accession>W7TEN0</accession>
<evidence type="ECO:0000256" key="3">
    <source>
        <dbReference type="ARBA" id="ARBA00022691"/>
    </source>
</evidence>
<feature type="binding site" evidence="4">
    <location>
        <position position="405"/>
    </location>
    <ligand>
        <name>S-adenosyl-L-methionine</name>
        <dbReference type="ChEBI" id="CHEBI:59789"/>
    </ligand>
</feature>
<dbReference type="EMBL" id="AZIL01000936">
    <property type="protein sequence ID" value="EWM25445.1"/>
    <property type="molecule type" value="Genomic_DNA"/>
</dbReference>
<proteinExistence type="inferred from homology"/>
<comment type="similarity">
    <text evidence="4">Belongs to the class I-like SAM-binding methyltransferase superfamily. RNA M5U methyltransferase family.</text>
</comment>
<evidence type="ECO:0000256" key="5">
    <source>
        <dbReference type="PROSITE-ProRule" id="PRU10015"/>
    </source>
</evidence>
<name>W7TEN0_9STRA</name>
<dbReference type="GO" id="GO:0030697">
    <property type="term" value="F:tRNA (uracil(54)-C5)-methyltransferase activity, S-adenosyl methionine-dependent"/>
    <property type="evidence" value="ECO:0007669"/>
    <property type="project" value="InterPro"/>
</dbReference>
<dbReference type="InterPro" id="IPR012340">
    <property type="entry name" value="NA-bd_OB-fold"/>
</dbReference>
<organism evidence="7 8">
    <name type="scientific">Nannochloropsis gaditana</name>
    <dbReference type="NCBI Taxonomy" id="72520"/>
    <lineage>
        <taxon>Eukaryota</taxon>
        <taxon>Sar</taxon>
        <taxon>Stramenopiles</taxon>
        <taxon>Ochrophyta</taxon>
        <taxon>Eustigmatophyceae</taxon>
        <taxon>Eustigmatales</taxon>
        <taxon>Monodopsidaceae</taxon>
        <taxon>Nannochloropsis</taxon>
    </lineage>
</organism>
<dbReference type="Gene3D" id="3.40.50.150">
    <property type="entry name" value="Vaccinia Virus protein VP39"/>
    <property type="match status" value="2"/>
</dbReference>
<dbReference type="PANTHER" id="PTHR11061">
    <property type="entry name" value="RNA M5U METHYLTRANSFERASE"/>
    <property type="match status" value="1"/>
</dbReference>
<evidence type="ECO:0000256" key="1">
    <source>
        <dbReference type="ARBA" id="ARBA00022603"/>
    </source>
</evidence>
<dbReference type="CDD" id="cd02440">
    <property type="entry name" value="AdoMet_MTases"/>
    <property type="match status" value="1"/>
</dbReference>
<dbReference type="Gene3D" id="2.40.50.140">
    <property type="entry name" value="Nucleic acid-binding proteins"/>
    <property type="match status" value="1"/>
</dbReference>
<dbReference type="GO" id="GO:0032259">
    <property type="term" value="P:methylation"/>
    <property type="evidence" value="ECO:0007669"/>
    <property type="project" value="UniProtKB-KW"/>
</dbReference>
<gene>
    <name evidence="7" type="ORF">Naga_100005g14</name>
</gene>
<dbReference type="GO" id="GO:0009451">
    <property type="term" value="P:RNA modification"/>
    <property type="evidence" value="ECO:0007669"/>
    <property type="project" value="UniProtKB-ARBA"/>
</dbReference>
<dbReference type="InterPro" id="IPR025795">
    <property type="entry name" value="tRNA_(uracil-5-)_MeTrfase"/>
</dbReference>
<keyword evidence="8" id="KW-1185">Reference proteome</keyword>
<sequence length="566" mass="61708">MCRPTRQDKLHPRASKMAFVLLLIRNTIGRRVASDSFSPSAGFSCQSPVSTFVRAGSCIGSYLPARYSLGRGGSTIRYLTEDEEGGMILSKGTRSVVTGSKQRRGRKSKPWQGPFAYHEELELTVESLTNLGWGICRASLPSVPDAQSPEMPLPTPSTPGGPRESPEGWVVMVPGVIPGERIRLRIYRNHKNYSEADLMHVLESSPERVEPACPLFGTCGGCQYQHMSVAAQRAWKREHVLQVLARTGNVTGVAVQETIGTEHTLGYRSKITPHHEKPRGGEIREIGFLKLGSRALVDVPECAIATPAINARLRGLREEVRVTARAAAVAETPRKPKGATLLLRETREGVVTDPRAEVSDQVGGLLFKYTAGSFFQNNPYVLPHMVEYVVRKAGAPNVRYLVDAYCGGGLFCLSASKNFEACYGVEISELAILSAQRNAELNKIGNCHFQAGDATDIFAGIGHISGADTVTILDPPRKGCDEGFLTQLCRFRPARIVYVSCDPATQARDARFLLERGYDIEEVQPFDLFPQTRHIENVIVFVEAHRTGAGAGPVPPWAGEGGTASL</sequence>
<evidence type="ECO:0000256" key="2">
    <source>
        <dbReference type="ARBA" id="ARBA00022679"/>
    </source>
</evidence>
<dbReference type="PROSITE" id="PS01230">
    <property type="entry name" value="TRMA_1"/>
    <property type="match status" value="1"/>
</dbReference>
<feature type="binding site" evidence="4">
    <location>
        <position position="376"/>
    </location>
    <ligand>
        <name>S-adenosyl-L-methionine</name>
        <dbReference type="ChEBI" id="CHEBI:59789"/>
    </ligand>
</feature>
<feature type="binding site" evidence="4">
    <location>
        <position position="426"/>
    </location>
    <ligand>
        <name>S-adenosyl-L-methionine</name>
        <dbReference type="ChEBI" id="CHEBI:59789"/>
    </ligand>
</feature>
<keyword evidence="1 4" id="KW-0489">Methyltransferase</keyword>
<dbReference type="OrthoDB" id="10250660at2759"/>
<dbReference type="Pfam" id="PF05958">
    <property type="entry name" value="tRNA_U5-meth_tr"/>
    <property type="match status" value="1"/>
</dbReference>
<dbReference type="Proteomes" id="UP000019335">
    <property type="component" value="Chromosome 11"/>
</dbReference>
<dbReference type="PROSITE" id="PS01231">
    <property type="entry name" value="TRMA_2"/>
    <property type="match status" value="1"/>
</dbReference>
<feature type="binding site" evidence="4">
    <location>
        <position position="474"/>
    </location>
    <ligand>
        <name>S-adenosyl-L-methionine</name>
        <dbReference type="ChEBI" id="CHEBI:59789"/>
    </ligand>
</feature>
<evidence type="ECO:0000313" key="7">
    <source>
        <dbReference type="EMBL" id="EWM25445.1"/>
    </source>
</evidence>
<dbReference type="InterPro" id="IPR010280">
    <property type="entry name" value="U5_MeTrfase_fam"/>
</dbReference>
<dbReference type="PROSITE" id="PS51622">
    <property type="entry name" value="SAM_MT_RNA_M5U_2"/>
    <property type="match status" value="1"/>
</dbReference>
<dbReference type="InterPro" id="IPR030391">
    <property type="entry name" value="MeTrfase_TrmA_CS"/>
</dbReference>
<evidence type="ECO:0000256" key="6">
    <source>
        <dbReference type="SAM" id="MobiDB-lite"/>
    </source>
</evidence>
<dbReference type="InterPro" id="IPR030390">
    <property type="entry name" value="MeTrfase_TrmA_AS"/>
</dbReference>
<protein>
    <submittedName>
        <fullName evidence="7">Rna family</fullName>
    </submittedName>
</protein>
<dbReference type="AlphaFoldDB" id="W7TEN0"/>
<dbReference type="SUPFAM" id="SSF53335">
    <property type="entry name" value="S-adenosyl-L-methionine-dependent methyltransferases"/>
    <property type="match status" value="1"/>
</dbReference>